<sequence length="866" mass="101878">MITLEQFFADKEILEDNDYQDYIDLLKNCLITDQLIKRDNLDILDSIKQQLLNQESSHNELIDHLLLLLLKRKQKNVLVMGYEFGGESSDVSSKIYCRHINFQISYLKSTAFNILHSRIGSRCFIDLLLDHKGFLQVRNSRSGTINHIQLFGENGISFVGKIVPKDSWITKDSMLYKEERQAKNLNPMLETPKEILRSVFHKDFIGKSAKYMPKKFRKFYGLCIKMIKNHQRCDYTYIINHYCPLNKNFKNYDLKSSSDYYKDVIRAIICIYDKVFPLELLGSKYNKQVLFSKISKFIGGTTKDKILITSLLDDIRIKDISWLSTNVTNQAKMNKHDFEKRKKLMTSFLEWVFKYYLSKLVACFWHVTEGSQTSSLFFYRHHVWKKLSKPFMDRYFEKYLSEESSNQCDSHYSFKSSKIIHGKLRLLPKSNDFRVISIPMKGDTEDKFHYLNFLNNEIKPVREILKDLRRKSDLSNQRCFAIDDITKKLSNYRTELIACNGEIPELFFIKFDVKSCYDTIPKEKVLSCTEKLLDKTEYFLYRNLAIGSEKNLHFFKQSSFITSLNNVEALNFVENGIEKFKNKLIVDKIKTIIFSRDEIMKVIHQQIDDLSIVIRGRCYGRKNGLFQGFPLSAVFCDIVYDQLVEEKFRYLLKDKDSLVLRLADDFLIFSTDPRKIHQTYKLIETGFMDYSMKVNRDKTIFKMKARAAKSIVTFCGLNINTVNLSAVKDGDSYGNLNFLGRSYKGLYDRLFWLFSMRLTNQMIDVSCEESVLENIFIATKSILNSFKISSRNLRGIDVFDEYQFLLFCQRMDTFVEMKLNLLENYNCNYFKFKKEGKAQFVKAIFSELLPVQTKYRTVISKLAFQI</sequence>
<dbReference type="GO" id="GO:0070034">
    <property type="term" value="F:telomerase RNA binding"/>
    <property type="evidence" value="ECO:0007669"/>
    <property type="project" value="TreeGrafter"/>
</dbReference>
<feature type="domain" description="Reverse transcriptase" evidence="14">
    <location>
        <begin position="408"/>
        <end position="719"/>
    </location>
</feature>
<evidence type="ECO:0000256" key="2">
    <source>
        <dbReference type="ARBA" id="ARBA00012493"/>
    </source>
</evidence>
<organism evidence="15 16">
    <name type="scientific">Pachysolen tannophilus NRRL Y-2460</name>
    <dbReference type="NCBI Taxonomy" id="669874"/>
    <lineage>
        <taxon>Eukaryota</taxon>
        <taxon>Fungi</taxon>
        <taxon>Dikarya</taxon>
        <taxon>Ascomycota</taxon>
        <taxon>Saccharomycotina</taxon>
        <taxon>Pichiomycetes</taxon>
        <taxon>Pachysolenaceae</taxon>
        <taxon>Pachysolen</taxon>
    </lineage>
</organism>
<evidence type="ECO:0000256" key="12">
    <source>
        <dbReference type="ARBA" id="ARBA00048173"/>
    </source>
</evidence>
<dbReference type="SMART" id="SM00975">
    <property type="entry name" value="Telomerase_RBD"/>
    <property type="match status" value="1"/>
</dbReference>
<comment type="similarity">
    <text evidence="1 13">Belongs to the reverse transcriptase family. Telomerase subfamily.</text>
</comment>
<dbReference type="STRING" id="669874.A0A1E4TXF2"/>
<dbReference type="GO" id="GO:0042162">
    <property type="term" value="F:telomeric DNA binding"/>
    <property type="evidence" value="ECO:0007669"/>
    <property type="project" value="TreeGrafter"/>
</dbReference>
<dbReference type="EC" id="2.7.7.49" evidence="2 13"/>
<evidence type="ECO:0000256" key="8">
    <source>
        <dbReference type="ARBA" id="ARBA00022842"/>
    </source>
</evidence>
<comment type="catalytic activity">
    <reaction evidence="12 13">
        <text>DNA(n) + a 2'-deoxyribonucleoside 5'-triphosphate = DNA(n+1) + diphosphate</text>
        <dbReference type="Rhea" id="RHEA:22508"/>
        <dbReference type="Rhea" id="RHEA-COMP:17339"/>
        <dbReference type="Rhea" id="RHEA-COMP:17340"/>
        <dbReference type="ChEBI" id="CHEBI:33019"/>
        <dbReference type="ChEBI" id="CHEBI:61560"/>
        <dbReference type="ChEBI" id="CHEBI:173112"/>
        <dbReference type="EC" id="2.7.7.49"/>
    </reaction>
</comment>
<evidence type="ECO:0000256" key="4">
    <source>
        <dbReference type="ARBA" id="ARBA00022454"/>
    </source>
</evidence>
<keyword evidence="4 13" id="KW-0158">Chromosome</keyword>
<dbReference type="PRINTS" id="PR01365">
    <property type="entry name" value="TELOMERASERT"/>
</dbReference>
<dbReference type="AlphaFoldDB" id="A0A1E4TXF2"/>
<dbReference type="CDD" id="cd01648">
    <property type="entry name" value="TERT"/>
    <property type="match status" value="1"/>
</dbReference>
<keyword evidence="16" id="KW-1185">Reference proteome</keyword>
<dbReference type="InterPro" id="IPR000477">
    <property type="entry name" value="RT_dom"/>
</dbReference>
<dbReference type="GO" id="GO:0000781">
    <property type="term" value="C:chromosome, telomeric region"/>
    <property type="evidence" value="ECO:0007669"/>
    <property type="project" value="UniProtKB-SubCell"/>
</dbReference>
<evidence type="ECO:0000256" key="10">
    <source>
        <dbReference type="ARBA" id="ARBA00022918"/>
    </source>
</evidence>
<dbReference type="GO" id="GO:0046872">
    <property type="term" value="F:metal ion binding"/>
    <property type="evidence" value="ECO:0007669"/>
    <property type="project" value="UniProtKB-KW"/>
</dbReference>
<keyword evidence="9 13" id="KW-0779">Telomere</keyword>
<dbReference type="PROSITE" id="PS50878">
    <property type="entry name" value="RT_POL"/>
    <property type="match status" value="1"/>
</dbReference>
<dbReference type="PANTHER" id="PTHR12066:SF0">
    <property type="entry name" value="TELOMERASE REVERSE TRANSCRIPTASE"/>
    <property type="match status" value="1"/>
</dbReference>
<dbReference type="GO" id="GO:0007004">
    <property type="term" value="P:telomere maintenance via telomerase"/>
    <property type="evidence" value="ECO:0007669"/>
    <property type="project" value="TreeGrafter"/>
</dbReference>
<evidence type="ECO:0000313" key="15">
    <source>
        <dbReference type="EMBL" id="ODV96338.1"/>
    </source>
</evidence>
<evidence type="ECO:0000256" key="3">
    <source>
        <dbReference type="ARBA" id="ARBA00016182"/>
    </source>
</evidence>
<proteinExistence type="inferred from homology"/>
<dbReference type="PANTHER" id="PTHR12066">
    <property type="entry name" value="TELOMERASE REVERSE TRANSCRIPTASE"/>
    <property type="match status" value="1"/>
</dbReference>
<name>A0A1E4TXF2_PACTA</name>
<dbReference type="GO" id="GO:0003720">
    <property type="term" value="F:telomerase activity"/>
    <property type="evidence" value="ECO:0007669"/>
    <property type="project" value="InterPro"/>
</dbReference>
<keyword evidence="11 13" id="KW-0539">Nucleus</keyword>
<reference evidence="16" key="1">
    <citation type="submission" date="2016-05" db="EMBL/GenBank/DDBJ databases">
        <title>Comparative genomics of biotechnologically important yeasts.</title>
        <authorList>
            <consortium name="DOE Joint Genome Institute"/>
            <person name="Riley R."/>
            <person name="Haridas S."/>
            <person name="Wolfe K.H."/>
            <person name="Lopes M.R."/>
            <person name="Hittinger C.T."/>
            <person name="Goker M."/>
            <person name="Salamov A."/>
            <person name="Wisecaver J."/>
            <person name="Long T.M."/>
            <person name="Aerts A.L."/>
            <person name="Barry K."/>
            <person name="Choi C."/>
            <person name="Clum A."/>
            <person name="Coughlan A.Y."/>
            <person name="Deshpande S."/>
            <person name="Douglass A.P."/>
            <person name="Hanson S.J."/>
            <person name="Klenk H.-P."/>
            <person name="Labutti K."/>
            <person name="Lapidus A."/>
            <person name="Lindquist E."/>
            <person name="Lipzen A."/>
            <person name="Meier-Kolthoff J.P."/>
            <person name="Ohm R.A."/>
            <person name="Otillar R.P."/>
            <person name="Pangilinan J."/>
            <person name="Peng Y."/>
            <person name="Rokas A."/>
            <person name="Rosa C.A."/>
            <person name="Scheuner C."/>
            <person name="Sibirny A.A."/>
            <person name="Slot J.C."/>
            <person name="Stielow J.B."/>
            <person name="Sun H."/>
            <person name="Kurtzman C.P."/>
            <person name="Blackwell M."/>
            <person name="Grigoriev I.V."/>
            <person name="Jeffries T.W."/>
        </authorList>
    </citation>
    <scope>NUCLEOTIDE SEQUENCE [LARGE SCALE GENOMIC DNA]</scope>
    <source>
        <strain evidence="16">NRRL Y-2460</strain>
    </source>
</reference>
<keyword evidence="7 13" id="KW-0479">Metal-binding</keyword>
<evidence type="ECO:0000256" key="6">
    <source>
        <dbReference type="ARBA" id="ARBA00022695"/>
    </source>
</evidence>
<gene>
    <name evidence="15" type="ORF">PACTADRAFT_40364</name>
</gene>
<evidence type="ECO:0000313" key="16">
    <source>
        <dbReference type="Proteomes" id="UP000094236"/>
    </source>
</evidence>
<evidence type="ECO:0000256" key="9">
    <source>
        <dbReference type="ARBA" id="ARBA00022895"/>
    </source>
</evidence>
<dbReference type="InterPro" id="IPR043502">
    <property type="entry name" value="DNA/RNA_pol_sf"/>
</dbReference>
<evidence type="ECO:0000256" key="11">
    <source>
        <dbReference type="ARBA" id="ARBA00023242"/>
    </source>
</evidence>
<keyword evidence="10 13" id="KW-0695">RNA-directed DNA polymerase</keyword>
<comment type="subcellular location">
    <subcellularLocation>
        <location evidence="13">Nucleus</location>
    </subcellularLocation>
    <subcellularLocation>
        <location evidence="13">Chromosome</location>
        <location evidence="13">Telomere</location>
    </subcellularLocation>
</comment>
<dbReference type="Pfam" id="PF00078">
    <property type="entry name" value="RVT_1"/>
    <property type="match status" value="1"/>
</dbReference>
<dbReference type="Gene3D" id="1.10.132.70">
    <property type="match status" value="1"/>
</dbReference>
<evidence type="ECO:0000256" key="1">
    <source>
        <dbReference type="ARBA" id="ARBA00008001"/>
    </source>
</evidence>
<dbReference type="OrthoDB" id="289721at2759"/>
<keyword evidence="5 13" id="KW-0808">Transferase</keyword>
<evidence type="ECO:0000256" key="13">
    <source>
        <dbReference type="RuleBase" id="RU365061"/>
    </source>
</evidence>
<dbReference type="SUPFAM" id="SSF56672">
    <property type="entry name" value="DNA/RNA polymerases"/>
    <property type="match status" value="1"/>
</dbReference>
<dbReference type="InterPro" id="IPR003545">
    <property type="entry name" value="Telomerase_RT"/>
</dbReference>
<evidence type="ECO:0000256" key="7">
    <source>
        <dbReference type="ARBA" id="ARBA00022723"/>
    </source>
</evidence>
<dbReference type="Pfam" id="PF12009">
    <property type="entry name" value="Telomerase_RBD"/>
    <property type="match status" value="1"/>
</dbReference>
<dbReference type="Gene3D" id="3.30.70.2630">
    <property type="match status" value="1"/>
</dbReference>
<dbReference type="EMBL" id="KV454013">
    <property type="protein sequence ID" value="ODV96338.1"/>
    <property type="molecule type" value="Genomic_DNA"/>
</dbReference>
<evidence type="ECO:0000256" key="5">
    <source>
        <dbReference type="ARBA" id="ARBA00022679"/>
    </source>
</evidence>
<protein>
    <recommendedName>
        <fullName evidence="3 13">Telomerase reverse transcriptase</fullName>
        <ecNumber evidence="2 13">2.7.7.49</ecNumber>
    </recommendedName>
    <alternativeName>
        <fullName evidence="13">Telomerase catalytic subunit</fullName>
    </alternativeName>
</protein>
<dbReference type="GO" id="GO:0000333">
    <property type="term" value="C:telomerase catalytic core complex"/>
    <property type="evidence" value="ECO:0007669"/>
    <property type="project" value="TreeGrafter"/>
</dbReference>
<evidence type="ECO:0000259" key="14">
    <source>
        <dbReference type="PROSITE" id="PS50878"/>
    </source>
</evidence>
<keyword evidence="8 13" id="KW-0460">Magnesium</keyword>
<dbReference type="Proteomes" id="UP000094236">
    <property type="component" value="Unassembled WGS sequence"/>
</dbReference>
<comment type="function">
    <text evidence="13">Telomerase is a ribonucleoprotein enzyme essential for the replication of chromosome termini in most eukaryotes. It elongates telomeres. It is a reverse transcriptase that adds simple sequence repeats to chromosome ends by copying a template sequence within the RNA component of the enzyme.</text>
</comment>
<accession>A0A1E4TXF2</accession>
<keyword evidence="6 13" id="KW-0548">Nucleotidyltransferase</keyword>
<dbReference type="InterPro" id="IPR021891">
    <property type="entry name" value="Telomerase_RBD"/>
</dbReference>